<evidence type="ECO:0000313" key="3">
    <source>
        <dbReference type="EnsemblFungi" id="MAPG_12049T0"/>
    </source>
</evidence>
<reference evidence="4" key="2">
    <citation type="submission" date="2010-05" db="EMBL/GenBank/DDBJ databases">
        <title>The genome sequence of Magnaporthe poae strain ATCC 64411.</title>
        <authorList>
            <person name="Ma L.-J."/>
            <person name="Dead R."/>
            <person name="Young S."/>
            <person name="Zeng Q."/>
            <person name="Koehrsen M."/>
            <person name="Alvarado L."/>
            <person name="Berlin A."/>
            <person name="Chapman S.B."/>
            <person name="Chen Z."/>
            <person name="Freedman E."/>
            <person name="Gellesch M."/>
            <person name="Goldberg J."/>
            <person name="Griggs A."/>
            <person name="Gujja S."/>
            <person name="Heilman E.R."/>
            <person name="Heiman D."/>
            <person name="Hepburn T."/>
            <person name="Howarth C."/>
            <person name="Jen D."/>
            <person name="Larson L."/>
            <person name="Mehta T."/>
            <person name="Neiman D."/>
            <person name="Pearson M."/>
            <person name="Roberts A."/>
            <person name="Saif S."/>
            <person name="Shea T."/>
            <person name="Shenoy N."/>
            <person name="Sisk P."/>
            <person name="Stolte C."/>
            <person name="Sykes S."/>
            <person name="Walk T."/>
            <person name="White J."/>
            <person name="Yandava C."/>
            <person name="Haas B."/>
            <person name="Nusbaum C."/>
            <person name="Birren B."/>
        </authorList>
    </citation>
    <scope>NUCLEOTIDE SEQUENCE [LARGE SCALE GENOMIC DNA]</scope>
    <source>
        <strain evidence="4">ATCC 64411 / 73-15</strain>
    </source>
</reference>
<dbReference type="EMBL" id="GL877100">
    <property type="protein sequence ID" value="KLU93110.1"/>
    <property type="molecule type" value="Genomic_DNA"/>
</dbReference>
<evidence type="ECO:0000256" key="1">
    <source>
        <dbReference type="SAM" id="MobiDB-lite"/>
    </source>
</evidence>
<proteinExistence type="predicted"/>
<keyword evidence="4" id="KW-1185">Reference proteome</keyword>
<name>A0A0C4EGQ9_MAGP6</name>
<reference evidence="2" key="1">
    <citation type="submission" date="2010-05" db="EMBL/GenBank/DDBJ databases">
        <title>The Genome Sequence of Magnaporthe poae strain ATCC 64411.</title>
        <authorList>
            <consortium name="The Broad Institute Genome Sequencing Platform"/>
            <consortium name="Broad Institute Genome Sequencing Center for Infectious Disease"/>
            <person name="Ma L.-J."/>
            <person name="Dead R."/>
            <person name="Young S."/>
            <person name="Zeng Q."/>
            <person name="Koehrsen M."/>
            <person name="Alvarado L."/>
            <person name="Berlin A."/>
            <person name="Chapman S.B."/>
            <person name="Chen Z."/>
            <person name="Freedman E."/>
            <person name="Gellesch M."/>
            <person name="Goldberg J."/>
            <person name="Griggs A."/>
            <person name="Gujja S."/>
            <person name="Heilman E.R."/>
            <person name="Heiman D."/>
            <person name="Hepburn T."/>
            <person name="Howarth C."/>
            <person name="Jen D."/>
            <person name="Larson L."/>
            <person name="Mehta T."/>
            <person name="Neiman D."/>
            <person name="Pearson M."/>
            <person name="Roberts A."/>
            <person name="Saif S."/>
            <person name="Shea T."/>
            <person name="Shenoy N."/>
            <person name="Sisk P."/>
            <person name="Stolte C."/>
            <person name="Sykes S."/>
            <person name="Walk T."/>
            <person name="White J."/>
            <person name="Yandava C."/>
            <person name="Haas B."/>
            <person name="Nusbaum C."/>
            <person name="Birren B."/>
        </authorList>
    </citation>
    <scope>NUCLEOTIDE SEQUENCE</scope>
    <source>
        <strain evidence="2">ATCC 64411</strain>
    </source>
</reference>
<reference evidence="2" key="3">
    <citation type="submission" date="2011-03" db="EMBL/GenBank/DDBJ databases">
        <title>Annotation of Magnaporthe poae ATCC 64411.</title>
        <authorList>
            <person name="Ma L.-J."/>
            <person name="Dead R."/>
            <person name="Young S.K."/>
            <person name="Zeng Q."/>
            <person name="Gargeya S."/>
            <person name="Fitzgerald M."/>
            <person name="Haas B."/>
            <person name="Abouelleil A."/>
            <person name="Alvarado L."/>
            <person name="Arachchi H.M."/>
            <person name="Berlin A."/>
            <person name="Brown A."/>
            <person name="Chapman S.B."/>
            <person name="Chen Z."/>
            <person name="Dunbar C."/>
            <person name="Freedman E."/>
            <person name="Gearin G."/>
            <person name="Gellesch M."/>
            <person name="Goldberg J."/>
            <person name="Griggs A."/>
            <person name="Gujja S."/>
            <person name="Heiman D."/>
            <person name="Howarth C."/>
            <person name="Larson L."/>
            <person name="Lui A."/>
            <person name="MacDonald P.J.P."/>
            <person name="Mehta T."/>
            <person name="Montmayeur A."/>
            <person name="Murphy C."/>
            <person name="Neiman D."/>
            <person name="Pearson M."/>
            <person name="Priest M."/>
            <person name="Roberts A."/>
            <person name="Saif S."/>
            <person name="Shea T."/>
            <person name="Shenoy N."/>
            <person name="Sisk P."/>
            <person name="Stolte C."/>
            <person name="Sykes S."/>
            <person name="Yandava C."/>
            <person name="Wortman J."/>
            <person name="Nusbaum C."/>
            <person name="Birren B."/>
        </authorList>
    </citation>
    <scope>NUCLEOTIDE SEQUENCE</scope>
    <source>
        <strain evidence="2">ATCC 64411</strain>
    </source>
</reference>
<evidence type="ECO:0000313" key="4">
    <source>
        <dbReference type="Proteomes" id="UP000011715"/>
    </source>
</evidence>
<accession>A0A0C4EGQ9</accession>
<organism evidence="3 4">
    <name type="scientific">Magnaporthiopsis poae (strain ATCC 64411 / 73-15)</name>
    <name type="common">Kentucky bluegrass fungus</name>
    <name type="synonym">Magnaporthe poae</name>
    <dbReference type="NCBI Taxonomy" id="644358"/>
    <lineage>
        <taxon>Eukaryota</taxon>
        <taxon>Fungi</taxon>
        <taxon>Dikarya</taxon>
        <taxon>Ascomycota</taxon>
        <taxon>Pezizomycotina</taxon>
        <taxon>Sordariomycetes</taxon>
        <taxon>Sordariomycetidae</taxon>
        <taxon>Magnaporthales</taxon>
        <taxon>Magnaporthaceae</taxon>
        <taxon>Magnaporthiopsis</taxon>
    </lineage>
</organism>
<feature type="region of interest" description="Disordered" evidence="1">
    <location>
        <begin position="612"/>
        <end position="638"/>
    </location>
</feature>
<dbReference type="OrthoDB" id="529273at2759"/>
<protein>
    <submittedName>
        <fullName evidence="2 3">Uncharacterized protein</fullName>
    </submittedName>
</protein>
<dbReference type="VEuPathDB" id="FungiDB:MAPG_12049"/>
<sequence length="732" mass="79400">MWRSRFHSGLIFTVSRAAGDGRLPKTYSDEAFSWLGDLDVYAPSGGTALPWACHRSRQNPTRLPPRAWKKLRLPLLAATVPAVVGVVSIWLTQQSFTSEATVQWITNQRVNIQVAVQVVAAALAGLQIYAVSTLINLWTNAHVAGPTVAAPGLEDSSGTRRQAGLTVDKLKFRSAVVRSAMDFDLSSRSIAQLLAWWLLLKALAPLWAGTITPKIGTVVAQGSIEIPAYSRSTSGRWAMHCAPNYDCGSDFSFENGSLTLSEGTFNFNPWKMKTGALYSMIERASWRDADSSSKYQKQDNTGFTYQGRSYGVAASPGLATPKLHSGGGKVNGLNYTENGYLARVTCQYNRSSAVAFGTSMYVDPPNKPRTFGIGVGWAGGNLPNGKWDGCQVWSNGPLDWSVVLAAVRSSDGQYMYGTIAGSYYEWLNQTQCSVTFTPTAFKVAVDMTARSISVSPLPAVAPLDVDPTRALVNNSFHAVGYMSQTLSTLYTSVVGDALRSNTLNVARRRMQGSNNDSSDGPLGQGQAGEQDVLTSLQEAIEVVLDSSLGAIGAAQIMLTRDTRPSGADDTSLAVEAARFGESGFVYPSAALAVLLLVVVGHQLARLWAAKSPRGAAPGRGLPRSQVGHPGGRPRAPWRTEAPQRLGAIVALLLLRPWRLGTGRRITPRPARWWSRWIERSERCGCQGAEVKRKGLQNAMRTATGTARMLHHRSRQKMRPWSTIIRRLTGERL</sequence>
<dbReference type="AlphaFoldDB" id="A0A0C4EGQ9"/>
<gene>
    <name evidence="2" type="ORF">MAPG_12049</name>
</gene>
<dbReference type="EnsemblFungi" id="MAPG_12049T0">
    <property type="protein sequence ID" value="MAPG_12049T0"/>
    <property type="gene ID" value="MAPG_12049"/>
</dbReference>
<dbReference type="EMBL" id="ADBL01003036">
    <property type="status" value="NOT_ANNOTATED_CDS"/>
    <property type="molecule type" value="Genomic_DNA"/>
</dbReference>
<reference evidence="3" key="4">
    <citation type="journal article" date="2015" name="G3 (Bethesda)">
        <title>Genome sequences of three phytopathogenic species of the Magnaporthaceae family of fungi.</title>
        <authorList>
            <person name="Okagaki L.H."/>
            <person name="Nunes C.C."/>
            <person name="Sailsbery J."/>
            <person name="Clay B."/>
            <person name="Brown D."/>
            <person name="John T."/>
            <person name="Oh Y."/>
            <person name="Young N."/>
            <person name="Fitzgerald M."/>
            <person name="Haas B.J."/>
            <person name="Zeng Q."/>
            <person name="Young S."/>
            <person name="Adiconis X."/>
            <person name="Fan L."/>
            <person name="Levin J.Z."/>
            <person name="Mitchell T.K."/>
            <person name="Okubara P.A."/>
            <person name="Farman M.L."/>
            <person name="Kohn L.M."/>
            <person name="Birren B."/>
            <person name="Ma L.-J."/>
            <person name="Dean R.A."/>
        </authorList>
    </citation>
    <scope>NUCLEOTIDE SEQUENCE</scope>
    <source>
        <strain evidence="3">ATCC 64411 / 73-15</strain>
    </source>
</reference>
<dbReference type="eggNOG" id="ENOG502SIHD">
    <property type="taxonomic scope" value="Eukaryota"/>
</dbReference>
<dbReference type="Proteomes" id="UP000011715">
    <property type="component" value="Unassembled WGS sequence"/>
</dbReference>
<evidence type="ECO:0000313" key="2">
    <source>
        <dbReference type="EMBL" id="KLU93110.1"/>
    </source>
</evidence>
<dbReference type="STRING" id="644358.A0A0C4EGQ9"/>
<feature type="region of interest" description="Disordered" evidence="1">
    <location>
        <begin position="510"/>
        <end position="529"/>
    </location>
</feature>
<reference evidence="3" key="5">
    <citation type="submission" date="2015-06" db="UniProtKB">
        <authorList>
            <consortium name="EnsemblFungi"/>
        </authorList>
    </citation>
    <scope>IDENTIFICATION</scope>
    <source>
        <strain evidence="3">ATCC 64411</strain>
    </source>
</reference>